<name>A0A0W4ZHH6_PNEJ7</name>
<organism evidence="2 3">
    <name type="scientific">Pneumocystis jirovecii (strain RU7)</name>
    <name type="common">Human pneumocystis pneumonia agent</name>
    <dbReference type="NCBI Taxonomy" id="1408657"/>
    <lineage>
        <taxon>Eukaryota</taxon>
        <taxon>Fungi</taxon>
        <taxon>Dikarya</taxon>
        <taxon>Ascomycota</taxon>
        <taxon>Taphrinomycotina</taxon>
        <taxon>Pneumocystomycetes</taxon>
        <taxon>Pneumocystaceae</taxon>
        <taxon>Pneumocystis</taxon>
    </lineage>
</organism>
<evidence type="ECO:0000313" key="2">
    <source>
        <dbReference type="EMBL" id="KTW27821.1"/>
    </source>
</evidence>
<evidence type="ECO:0000259" key="1">
    <source>
        <dbReference type="Pfam" id="PF05303"/>
    </source>
</evidence>
<dbReference type="VEuPathDB" id="FungiDB:T551_02788"/>
<dbReference type="RefSeq" id="XP_018228592.1">
    <property type="nucleotide sequence ID" value="XM_018375051.1"/>
</dbReference>
<proteinExistence type="predicted"/>
<accession>A0A0W4ZHH6</accession>
<gene>
    <name evidence="2" type="ORF">T551_02788</name>
</gene>
<feature type="domain" description="GSKIP" evidence="1">
    <location>
        <begin position="6"/>
        <end position="97"/>
    </location>
</feature>
<dbReference type="Pfam" id="PF05303">
    <property type="entry name" value="GSKIP_dom"/>
    <property type="match status" value="1"/>
</dbReference>
<reference evidence="3" key="1">
    <citation type="journal article" date="2016" name="Nat. Commun.">
        <title>Genome analysis of three Pneumocystis species reveals adaptation mechanisms to life exclusively in mammalian hosts.</title>
        <authorList>
            <person name="Ma L."/>
            <person name="Chen Z."/>
            <person name="Huang D.W."/>
            <person name="Kutty G."/>
            <person name="Ishihara M."/>
            <person name="Wang H."/>
            <person name="Abouelleil A."/>
            <person name="Bishop L."/>
            <person name="Davey E."/>
            <person name="Deng R."/>
            <person name="Deng X."/>
            <person name="Fan L."/>
            <person name="Fantoni G."/>
            <person name="Fitzgerald M."/>
            <person name="Gogineni E."/>
            <person name="Goldberg J.M."/>
            <person name="Handley G."/>
            <person name="Hu X."/>
            <person name="Huber C."/>
            <person name="Jiao X."/>
            <person name="Jones K."/>
            <person name="Levin J.Z."/>
            <person name="Liu Y."/>
            <person name="Macdonald P."/>
            <person name="Melnikov A."/>
            <person name="Raley C."/>
            <person name="Sassi M."/>
            <person name="Sherman B.T."/>
            <person name="Song X."/>
            <person name="Sykes S."/>
            <person name="Tran B."/>
            <person name="Walsh L."/>
            <person name="Xia Y."/>
            <person name="Yang J."/>
            <person name="Young S."/>
            <person name="Zeng Q."/>
            <person name="Zheng X."/>
            <person name="Stephens R."/>
            <person name="Nusbaum C."/>
            <person name="Birren B.W."/>
            <person name="Azadi P."/>
            <person name="Lempicki R.A."/>
            <person name="Cuomo C.A."/>
            <person name="Kovacs J.A."/>
        </authorList>
    </citation>
    <scope>NUCLEOTIDE SEQUENCE [LARGE SCALE GENOMIC DNA]</scope>
    <source>
        <strain evidence="3">RU7</strain>
    </source>
</reference>
<dbReference type="Proteomes" id="UP000053447">
    <property type="component" value="Unassembled WGS sequence"/>
</dbReference>
<sequence>METSLFIQECNNFCKENKKRLKSINFCVENHTINIVTLEEKEIYIQWTMLGWTILSIAGKSTGFEKKTYESLDTLLKNVSSKFDEQWINDLLEKLLKYENV</sequence>
<dbReference type="InterPro" id="IPR023231">
    <property type="entry name" value="GSKIP_dom_sf"/>
</dbReference>
<dbReference type="GeneID" id="28941306"/>
<evidence type="ECO:0000313" key="3">
    <source>
        <dbReference type="Proteomes" id="UP000053447"/>
    </source>
</evidence>
<dbReference type="OrthoDB" id="5804279at2759"/>
<dbReference type="AlphaFoldDB" id="A0A0W4ZHH6"/>
<dbReference type="InterPro" id="IPR007967">
    <property type="entry name" value="GSKIP_dom"/>
</dbReference>
<dbReference type="Gene3D" id="3.30.2280.10">
    <property type="entry name" value="Hypothetical protein (hspc210)"/>
    <property type="match status" value="1"/>
</dbReference>
<dbReference type="EMBL" id="LFWA01000013">
    <property type="protein sequence ID" value="KTW27821.1"/>
    <property type="molecule type" value="Genomic_DNA"/>
</dbReference>
<keyword evidence="3" id="KW-1185">Reference proteome</keyword>
<comment type="caution">
    <text evidence="2">The sequence shown here is derived from an EMBL/GenBank/DDBJ whole genome shotgun (WGS) entry which is preliminary data.</text>
</comment>
<protein>
    <recommendedName>
        <fullName evidence="1">GSKIP domain-containing protein</fullName>
    </recommendedName>
</protein>
<dbReference type="SUPFAM" id="SSF103107">
    <property type="entry name" value="Hypothetical protein c14orf129, hspc210"/>
    <property type="match status" value="1"/>
</dbReference>